<name>A0A085MQT0_9BILA</name>
<gene>
    <name evidence="1" type="ORF">M514_28246</name>
</gene>
<sequence length="74" mass="8337">MRAGSRAGRNATAEQSYRNGVQLIKDRGSAERKIVPAYQSSKVPQRLPHKFKGLHVKEHFARAYPQRADTVAFT</sequence>
<organism evidence="1">
    <name type="scientific">Trichuris suis</name>
    <name type="common">pig whipworm</name>
    <dbReference type="NCBI Taxonomy" id="68888"/>
    <lineage>
        <taxon>Eukaryota</taxon>
        <taxon>Metazoa</taxon>
        <taxon>Ecdysozoa</taxon>
        <taxon>Nematoda</taxon>
        <taxon>Enoplea</taxon>
        <taxon>Dorylaimia</taxon>
        <taxon>Trichinellida</taxon>
        <taxon>Trichuridae</taxon>
        <taxon>Trichuris</taxon>
    </lineage>
</organism>
<proteinExistence type="predicted"/>
<accession>A0A085MQT0</accession>
<dbReference type="Proteomes" id="UP000030758">
    <property type="component" value="Unassembled WGS sequence"/>
</dbReference>
<protein>
    <submittedName>
        <fullName evidence="1">Uncharacterized protein</fullName>
    </submittedName>
</protein>
<dbReference type="AlphaFoldDB" id="A0A085MQT0"/>
<evidence type="ECO:0000313" key="1">
    <source>
        <dbReference type="EMBL" id="KFD59576.1"/>
    </source>
</evidence>
<dbReference type="EMBL" id="KL367824">
    <property type="protein sequence ID" value="KFD59576.1"/>
    <property type="molecule type" value="Genomic_DNA"/>
</dbReference>
<reference evidence="1" key="1">
    <citation type="journal article" date="2014" name="Nat. Genet.">
        <title>Genome and transcriptome of the porcine whipworm Trichuris suis.</title>
        <authorList>
            <person name="Jex A.R."/>
            <person name="Nejsum P."/>
            <person name="Schwarz E.M."/>
            <person name="Hu L."/>
            <person name="Young N.D."/>
            <person name="Hall R.S."/>
            <person name="Korhonen P.K."/>
            <person name="Liao S."/>
            <person name="Thamsborg S."/>
            <person name="Xia J."/>
            <person name="Xu P."/>
            <person name="Wang S."/>
            <person name="Scheerlinck J.P."/>
            <person name="Hofmann A."/>
            <person name="Sternberg P.W."/>
            <person name="Wang J."/>
            <person name="Gasser R.B."/>
        </authorList>
    </citation>
    <scope>NUCLEOTIDE SEQUENCE [LARGE SCALE GENOMIC DNA]</scope>
    <source>
        <strain evidence="1">DCEP-RM93F</strain>
    </source>
</reference>